<comment type="caution">
    <text evidence="2">The sequence shown here is derived from an EMBL/GenBank/DDBJ whole genome shotgun (WGS) entry which is preliminary data.</text>
</comment>
<reference evidence="3" key="1">
    <citation type="journal article" date="2019" name="Int. J. Syst. Evol. Microbiol.">
        <title>The Global Catalogue of Microorganisms (GCM) 10K type strain sequencing project: providing services to taxonomists for standard genome sequencing and annotation.</title>
        <authorList>
            <consortium name="The Broad Institute Genomics Platform"/>
            <consortium name="The Broad Institute Genome Sequencing Center for Infectious Disease"/>
            <person name="Wu L."/>
            <person name="Ma J."/>
        </authorList>
    </citation>
    <scope>NUCLEOTIDE SEQUENCE [LARGE SCALE GENOMIC DNA]</scope>
    <source>
        <strain evidence="3">JCM 6924</strain>
    </source>
</reference>
<dbReference type="RefSeq" id="WP_344536207.1">
    <property type="nucleotide sequence ID" value="NZ_BAAATM010000008.1"/>
</dbReference>
<keyword evidence="2" id="KW-0547">Nucleotide-binding</keyword>
<proteinExistence type="predicted"/>
<dbReference type="GO" id="GO:0005524">
    <property type="term" value="F:ATP binding"/>
    <property type="evidence" value="ECO:0007669"/>
    <property type="project" value="UniProtKB-KW"/>
</dbReference>
<protein>
    <submittedName>
        <fullName evidence="2">ATP-binding protein</fullName>
    </submittedName>
</protein>
<evidence type="ECO:0000313" key="2">
    <source>
        <dbReference type="EMBL" id="GAA2527920.1"/>
    </source>
</evidence>
<evidence type="ECO:0000313" key="3">
    <source>
        <dbReference type="Proteomes" id="UP001501095"/>
    </source>
</evidence>
<dbReference type="Proteomes" id="UP001501095">
    <property type="component" value="Unassembled WGS sequence"/>
</dbReference>
<dbReference type="EMBL" id="BAAATM010000008">
    <property type="protein sequence ID" value="GAA2527920.1"/>
    <property type="molecule type" value="Genomic_DNA"/>
</dbReference>
<dbReference type="Gene3D" id="3.40.50.300">
    <property type="entry name" value="P-loop containing nucleotide triphosphate hydrolases"/>
    <property type="match status" value="1"/>
</dbReference>
<accession>A0ABP6AY41</accession>
<evidence type="ECO:0000259" key="1">
    <source>
        <dbReference type="Pfam" id="PF13521"/>
    </source>
</evidence>
<keyword evidence="2" id="KW-0067">ATP-binding</keyword>
<dbReference type="Pfam" id="PF13521">
    <property type="entry name" value="AAA_28"/>
    <property type="match status" value="1"/>
</dbReference>
<sequence length="218" mass="23369">MTKRIAVVGAYGSGKTTLSTALSHLTGLPRTHGSPMREPIGGEGRSVHNWTDGQLIQLTVNRYAERLLGEAAHPGGFVSDGSVVHEWVYAKLRLVAGSYPGTLTPLEDRHRAATTAALEAAVDDIGLLMKHHARTAYQAFVHVPVEFELAPDNRPINENFRRLSDSLLLPALEATGVPVHTVHGDLAERLGQTVKHLGLQDATVMTVDEAAALAAPAR</sequence>
<name>A0ABP6AY41_9ACTN</name>
<feature type="domain" description="NadR/Ttd14 AAA" evidence="1">
    <location>
        <begin position="4"/>
        <end position="189"/>
    </location>
</feature>
<keyword evidence="3" id="KW-1185">Reference proteome</keyword>
<gene>
    <name evidence="2" type="ORF">GCM10010423_22970</name>
</gene>
<dbReference type="InterPro" id="IPR027417">
    <property type="entry name" value="P-loop_NTPase"/>
</dbReference>
<dbReference type="InterPro" id="IPR038727">
    <property type="entry name" value="NadR/Ttd14_AAA_dom"/>
</dbReference>
<dbReference type="SUPFAM" id="SSF52540">
    <property type="entry name" value="P-loop containing nucleoside triphosphate hydrolases"/>
    <property type="match status" value="1"/>
</dbReference>
<organism evidence="2 3">
    <name type="scientific">Streptomyces levis</name>
    <dbReference type="NCBI Taxonomy" id="285566"/>
    <lineage>
        <taxon>Bacteria</taxon>
        <taxon>Bacillati</taxon>
        <taxon>Actinomycetota</taxon>
        <taxon>Actinomycetes</taxon>
        <taxon>Kitasatosporales</taxon>
        <taxon>Streptomycetaceae</taxon>
        <taxon>Streptomyces</taxon>
    </lineage>
</organism>